<organism evidence="4 5">
    <name type="scientific">Frondihabitans peucedani</name>
    <dbReference type="NCBI Taxonomy" id="598626"/>
    <lineage>
        <taxon>Bacteria</taxon>
        <taxon>Bacillati</taxon>
        <taxon>Actinomycetota</taxon>
        <taxon>Actinomycetes</taxon>
        <taxon>Micrococcales</taxon>
        <taxon>Microbacteriaceae</taxon>
        <taxon>Frondihabitans</taxon>
    </lineage>
</organism>
<keyword evidence="3" id="KW-0472">Membrane</keyword>
<feature type="transmembrane region" description="Helical" evidence="3">
    <location>
        <begin position="289"/>
        <end position="309"/>
    </location>
</feature>
<keyword evidence="1" id="KW-0862">Zinc</keyword>
<name>A0ABP8E436_9MICO</name>
<sequence>MSSSETAQNDPSLSIPSDLERVLVVHAHPDDETIVTGATLATLVDRGAHVTVVTCTRGELGEVMPDDLASLRGDAAALGAHRETEIAEAMRQLGVTDHRFLGEQDARTAGLLPRPYRDSGMEWGPAGTPVPVSDLHPAAFCHAEFGEIVSDLAAVVADVRPDAIIGYDSDGGYGHPDHVRVNRAALRTARLAGLPYFAITGGSAHPEAPLADADVVVDGAPVFDRKVRALAAYRSQVRLLQTAGGPALEFPHGAVEPVTVVETFRLVPEPVADPASAPGLDELEISGRIVTSVLALLAGGLFGAIGTIAHQDTVGSFPLGIVLALAMTAALLVGLRWLFDSRLIALMAAIGLTAVVALLSLPHSGSVLIAGTPTGYAWIFGPVVAAVLVLAWPRMPRRAGDKMGASPRDAVAPDAKEQN</sequence>
<feature type="region of interest" description="Disordered" evidence="2">
    <location>
        <begin position="399"/>
        <end position="419"/>
    </location>
</feature>
<evidence type="ECO:0000256" key="1">
    <source>
        <dbReference type="ARBA" id="ARBA00022833"/>
    </source>
</evidence>
<feature type="transmembrane region" description="Helical" evidence="3">
    <location>
        <begin position="375"/>
        <end position="393"/>
    </location>
</feature>
<dbReference type="InterPro" id="IPR003737">
    <property type="entry name" value="GlcNAc_PI_deacetylase-related"/>
</dbReference>
<evidence type="ECO:0000313" key="4">
    <source>
        <dbReference type="EMBL" id="GAA4266983.1"/>
    </source>
</evidence>
<dbReference type="Pfam" id="PF02585">
    <property type="entry name" value="PIG-L"/>
    <property type="match status" value="1"/>
</dbReference>
<evidence type="ECO:0000256" key="3">
    <source>
        <dbReference type="SAM" id="Phobius"/>
    </source>
</evidence>
<accession>A0ABP8E436</accession>
<keyword evidence="3" id="KW-1133">Transmembrane helix</keyword>
<dbReference type="PANTHER" id="PTHR12993:SF26">
    <property type="entry name" value="1D-MYO-INOSITOL 2-ACETAMIDO-2-DEOXY-ALPHA-D-GLUCOPYRANOSIDE DEACETYLASE"/>
    <property type="match status" value="1"/>
</dbReference>
<dbReference type="Gene3D" id="3.40.50.10320">
    <property type="entry name" value="LmbE-like"/>
    <property type="match status" value="1"/>
</dbReference>
<dbReference type="Proteomes" id="UP001501594">
    <property type="component" value="Unassembled WGS sequence"/>
</dbReference>
<gene>
    <name evidence="4" type="ORF">GCM10022256_25950</name>
</gene>
<reference evidence="5" key="1">
    <citation type="journal article" date="2019" name="Int. J. Syst. Evol. Microbiol.">
        <title>The Global Catalogue of Microorganisms (GCM) 10K type strain sequencing project: providing services to taxonomists for standard genome sequencing and annotation.</title>
        <authorList>
            <consortium name="The Broad Institute Genomics Platform"/>
            <consortium name="The Broad Institute Genome Sequencing Center for Infectious Disease"/>
            <person name="Wu L."/>
            <person name="Ma J."/>
        </authorList>
    </citation>
    <scope>NUCLEOTIDE SEQUENCE [LARGE SCALE GENOMIC DNA]</scope>
    <source>
        <strain evidence="5">JCM 17442</strain>
    </source>
</reference>
<dbReference type="InterPro" id="IPR024078">
    <property type="entry name" value="LmbE-like_dom_sf"/>
</dbReference>
<dbReference type="RefSeq" id="WP_344796844.1">
    <property type="nucleotide sequence ID" value="NZ_BAABAU010000003.1"/>
</dbReference>
<protein>
    <recommendedName>
        <fullName evidence="6">N-acetyl-1-D-myo-inositol-2-amino-2-deoxy-alpha-D-glucopyranoside deacetylase</fullName>
    </recommendedName>
</protein>
<evidence type="ECO:0008006" key="6">
    <source>
        <dbReference type="Google" id="ProtNLM"/>
    </source>
</evidence>
<dbReference type="EMBL" id="BAABAU010000003">
    <property type="protein sequence ID" value="GAA4266983.1"/>
    <property type="molecule type" value="Genomic_DNA"/>
</dbReference>
<feature type="transmembrane region" description="Helical" evidence="3">
    <location>
        <begin position="343"/>
        <end position="363"/>
    </location>
</feature>
<dbReference type="SUPFAM" id="SSF102588">
    <property type="entry name" value="LmbE-like"/>
    <property type="match status" value="1"/>
</dbReference>
<evidence type="ECO:0000256" key="2">
    <source>
        <dbReference type="SAM" id="MobiDB-lite"/>
    </source>
</evidence>
<feature type="transmembrane region" description="Helical" evidence="3">
    <location>
        <begin position="315"/>
        <end position="338"/>
    </location>
</feature>
<proteinExistence type="predicted"/>
<keyword evidence="3" id="KW-0812">Transmembrane</keyword>
<comment type="caution">
    <text evidence="4">The sequence shown here is derived from an EMBL/GenBank/DDBJ whole genome shotgun (WGS) entry which is preliminary data.</text>
</comment>
<keyword evidence="5" id="KW-1185">Reference proteome</keyword>
<evidence type="ECO:0000313" key="5">
    <source>
        <dbReference type="Proteomes" id="UP001501594"/>
    </source>
</evidence>
<dbReference type="PANTHER" id="PTHR12993">
    <property type="entry name" value="N-ACETYLGLUCOSAMINYL-PHOSPHATIDYLINOSITOL DE-N-ACETYLASE-RELATED"/>
    <property type="match status" value="1"/>
</dbReference>